<feature type="domain" description="SET" evidence="2">
    <location>
        <begin position="379"/>
        <end position="575"/>
    </location>
</feature>
<dbReference type="SUPFAM" id="SSF48452">
    <property type="entry name" value="TPR-like"/>
    <property type="match status" value="1"/>
</dbReference>
<evidence type="ECO:0000259" key="2">
    <source>
        <dbReference type="PROSITE" id="PS50280"/>
    </source>
</evidence>
<dbReference type="RefSeq" id="XP_035345682.1">
    <property type="nucleotide sequence ID" value="XM_035489789.1"/>
</dbReference>
<dbReference type="Pfam" id="PF00856">
    <property type="entry name" value="SET"/>
    <property type="match status" value="1"/>
</dbReference>
<name>A0A7H8QZD1_TALRU</name>
<accession>A0A7H8QZD1</accession>
<feature type="region of interest" description="Disordered" evidence="1">
    <location>
        <begin position="12"/>
        <end position="70"/>
    </location>
</feature>
<dbReference type="AlphaFoldDB" id="A0A7H8QZD1"/>
<organism evidence="3 4">
    <name type="scientific">Talaromyces rugulosus</name>
    <name type="common">Penicillium rugulosum</name>
    <dbReference type="NCBI Taxonomy" id="121627"/>
    <lineage>
        <taxon>Eukaryota</taxon>
        <taxon>Fungi</taxon>
        <taxon>Dikarya</taxon>
        <taxon>Ascomycota</taxon>
        <taxon>Pezizomycotina</taxon>
        <taxon>Eurotiomycetes</taxon>
        <taxon>Eurotiomycetidae</taxon>
        <taxon>Eurotiales</taxon>
        <taxon>Trichocomaceae</taxon>
        <taxon>Talaromyces</taxon>
        <taxon>Talaromyces sect. Islandici</taxon>
    </lineage>
</organism>
<dbReference type="Gene3D" id="2.170.270.10">
    <property type="entry name" value="SET domain"/>
    <property type="match status" value="1"/>
</dbReference>
<dbReference type="CDD" id="cd20071">
    <property type="entry name" value="SET_SMYD"/>
    <property type="match status" value="1"/>
</dbReference>
<dbReference type="Proteomes" id="UP000509510">
    <property type="component" value="Chromosome III"/>
</dbReference>
<dbReference type="InterPro" id="IPR053209">
    <property type="entry name" value="Gramillin-biosynth_MTr"/>
</dbReference>
<dbReference type="InterPro" id="IPR001214">
    <property type="entry name" value="SET_dom"/>
</dbReference>
<feature type="compositionally biased region" description="Basic and acidic residues" evidence="1">
    <location>
        <begin position="58"/>
        <end position="70"/>
    </location>
</feature>
<dbReference type="PANTHER" id="PTHR47643">
    <property type="entry name" value="TPR DOMAIN PROTEIN (AFU_ORTHOLOGUE AFUA_5G12710)"/>
    <property type="match status" value="1"/>
</dbReference>
<evidence type="ECO:0000313" key="3">
    <source>
        <dbReference type="EMBL" id="QKX59504.1"/>
    </source>
</evidence>
<dbReference type="EMBL" id="CP055900">
    <property type="protein sequence ID" value="QKX59504.1"/>
    <property type="molecule type" value="Genomic_DNA"/>
</dbReference>
<dbReference type="GeneID" id="55994133"/>
<gene>
    <name evidence="3" type="ORF">TRUGW13939_06638</name>
</gene>
<sequence length="772" mass="88605">MDTLPDLLKEAALKLHHSKPPPPEDFTTDSLQTELFKEQKYAKLAASQKGKKPRQRSTRADLIDNQQKDQALDTKELPSDYVKAFKTVITSEYKPSSKGLDSLTPITVNDLLVGIIHRNNYIVLRTITDPVRKTGIKTIVEDHEGLADTLTLFNVNYDLDDQAFLPINSYVLIRAPYYTLGVYGYYGVRCDHPSDIIMLHHEHNLVKQFSWPALPENMDTVLTCEVLKDQGNTLFSEKKHQWACTKYTTALQQNESLKEQNLDMWVALHSNRAVCRLKIFQYEGAISDCEEVLKCLPKNKKAMFLKARAFYFLRRFDKSARACEDLIAEYPDLDEANNLLDECLDRLRESSRGDYDFRSMEDKARSEDVARLDHADYIGPVQILQCRDPAKGRGLFATRDIRQGELLLCEKAFVVTTDTPKRYYLTFNTVRKEVFSGPRAQLPCQLIRFIYDNPSTANSIMQLDSGGRGKRSSNIRYTPEGQPIIDAFTVSNIVGNNLLELEGVPLGLEEKEEPKEKEKDDQRETWGGACGVWVMTSHMNHSCLENVGRTFIGDFVIVRATKGIKKGDELFQSYADVTKPLKDRQYIFKKMGFMCKCAMCRYQTYMSTKENQEREKAVKNFTKFQDASTKKIAKMSPDLAPQVRKHIDIIFHTYSNPAFCTELLRPYGVLSTLQFTSNHLKGCANSLCRIVELVAGCDPLADEEFEPKLWLSEYVYYFLYLCIVFDLLEDKKNYENCWKKAKMILGILSGVGYESARIEEAIRCFRHSMRLY</sequence>
<evidence type="ECO:0000313" key="4">
    <source>
        <dbReference type="Proteomes" id="UP000509510"/>
    </source>
</evidence>
<dbReference type="SMART" id="SM00028">
    <property type="entry name" value="TPR"/>
    <property type="match status" value="3"/>
</dbReference>
<dbReference type="PANTHER" id="PTHR47643:SF2">
    <property type="entry name" value="TPR DOMAIN PROTEIN (AFU_ORTHOLOGUE AFUA_5G12710)"/>
    <property type="match status" value="1"/>
</dbReference>
<dbReference type="KEGG" id="trg:TRUGW13939_06638"/>
<reference evidence="4" key="1">
    <citation type="submission" date="2020-06" db="EMBL/GenBank/DDBJ databases">
        <title>A chromosome-scale genome assembly of Talaromyces rugulosus W13939.</title>
        <authorList>
            <person name="Wang B."/>
            <person name="Guo L."/>
            <person name="Ye K."/>
            <person name="Wang L."/>
        </authorList>
    </citation>
    <scope>NUCLEOTIDE SEQUENCE [LARGE SCALE GENOMIC DNA]</scope>
    <source>
        <strain evidence="4">W13939</strain>
    </source>
</reference>
<dbReference type="InterPro" id="IPR046341">
    <property type="entry name" value="SET_dom_sf"/>
</dbReference>
<dbReference type="SUPFAM" id="SSF82199">
    <property type="entry name" value="SET domain"/>
    <property type="match status" value="1"/>
</dbReference>
<protein>
    <recommendedName>
        <fullName evidence="2">SET domain-containing protein</fullName>
    </recommendedName>
</protein>
<dbReference type="InterPro" id="IPR011990">
    <property type="entry name" value="TPR-like_helical_dom_sf"/>
</dbReference>
<dbReference type="PROSITE" id="PS50280">
    <property type="entry name" value="SET"/>
    <property type="match status" value="1"/>
</dbReference>
<keyword evidence="4" id="KW-1185">Reference proteome</keyword>
<evidence type="ECO:0000256" key="1">
    <source>
        <dbReference type="SAM" id="MobiDB-lite"/>
    </source>
</evidence>
<dbReference type="Gene3D" id="1.25.40.10">
    <property type="entry name" value="Tetratricopeptide repeat domain"/>
    <property type="match status" value="1"/>
</dbReference>
<proteinExistence type="predicted"/>
<dbReference type="InterPro" id="IPR019734">
    <property type="entry name" value="TPR_rpt"/>
</dbReference>
<dbReference type="OrthoDB" id="438641at2759"/>